<keyword evidence="3" id="KW-0804">Transcription</keyword>
<reference evidence="5 6" key="1">
    <citation type="submission" date="2019-11" db="EMBL/GenBank/DDBJ databases">
        <title>Paenibacillus monticola sp. nov., a novel PGPR strain isolated from mountain sample in China.</title>
        <authorList>
            <person name="Zhao Q."/>
            <person name="Li H.-P."/>
            <person name="Zhang J.-L."/>
        </authorList>
    </citation>
    <scope>NUCLEOTIDE SEQUENCE [LARGE SCALE GENOMIC DNA]</scope>
    <source>
        <strain evidence="5 6">LC-T2</strain>
    </source>
</reference>
<proteinExistence type="predicted"/>
<dbReference type="InterPro" id="IPR036390">
    <property type="entry name" value="WH_DNA-bd_sf"/>
</dbReference>
<dbReference type="PANTHER" id="PTHR42756">
    <property type="entry name" value="TRANSCRIPTIONAL REGULATOR, MARR"/>
    <property type="match status" value="1"/>
</dbReference>
<dbReference type="InterPro" id="IPR000835">
    <property type="entry name" value="HTH_MarR-typ"/>
</dbReference>
<keyword evidence="6" id="KW-1185">Reference proteome</keyword>
<evidence type="ECO:0000256" key="2">
    <source>
        <dbReference type="ARBA" id="ARBA00023125"/>
    </source>
</evidence>
<keyword evidence="2" id="KW-0238">DNA-binding</keyword>
<accession>A0A7X2H2N2</accession>
<dbReference type="SMART" id="SM00347">
    <property type="entry name" value="HTH_MARR"/>
    <property type="match status" value="1"/>
</dbReference>
<dbReference type="AlphaFoldDB" id="A0A7X2H2N2"/>
<protein>
    <submittedName>
        <fullName evidence="5">MarR family transcriptional regulator</fullName>
    </submittedName>
</protein>
<sequence length="147" mass="16497">MPNFAPQQFLGFILGSAYRGISNQFAKALRPYDITPEQWSVLFMISRHEGINQKEVAAAVVKDQPTTARIVELLQKKGLITKSTSPSDRRAFLLYATEEGKALIELTLPLEQENISAAVAGLQPKQLTELREMLDIIYHNTGNMHQE</sequence>
<dbReference type="GO" id="GO:0003700">
    <property type="term" value="F:DNA-binding transcription factor activity"/>
    <property type="evidence" value="ECO:0007669"/>
    <property type="project" value="InterPro"/>
</dbReference>
<feature type="domain" description="HTH marR-type" evidence="4">
    <location>
        <begin position="7"/>
        <end position="139"/>
    </location>
</feature>
<organism evidence="5 6">
    <name type="scientific">Paenibacillus monticola</name>
    <dbReference type="NCBI Taxonomy" id="2666075"/>
    <lineage>
        <taxon>Bacteria</taxon>
        <taxon>Bacillati</taxon>
        <taxon>Bacillota</taxon>
        <taxon>Bacilli</taxon>
        <taxon>Bacillales</taxon>
        <taxon>Paenibacillaceae</taxon>
        <taxon>Paenibacillus</taxon>
    </lineage>
</organism>
<dbReference type="GO" id="GO:0003677">
    <property type="term" value="F:DNA binding"/>
    <property type="evidence" value="ECO:0007669"/>
    <property type="project" value="UniProtKB-KW"/>
</dbReference>
<evidence type="ECO:0000313" key="6">
    <source>
        <dbReference type="Proteomes" id="UP000463051"/>
    </source>
</evidence>
<dbReference type="RefSeq" id="WP_154117448.1">
    <property type="nucleotide sequence ID" value="NZ_WJXB01000002.1"/>
</dbReference>
<dbReference type="InterPro" id="IPR036388">
    <property type="entry name" value="WH-like_DNA-bd_sf"/>
</dbReference>
<comment type="caution">
    <text evidence="5">The sequence shown here is derived from an EMBL/GenBank/DDBJ whole genome shotgun (WGS) entry which is preliminary data.</text>
</comment>
<evidence type="ECO:0000256" key="3">
    <source>
        <dbReference type="ARBA" id="ARBA00023163"/>
    </source>
</evidence>
<dbReference type="Gene3D" id="1.10.10.10">
    <property type="entry name" value="Winged helix-like DNA-binding domain superfamily/Winged helix DNA-binding domain"/>
    <property type="match status" value="1"/>
</dbReference>
<dbReference type="PRINTS" id="PR00598">
    <property type="entry name" value="HTHMARR"/>
</dbReference>
<name>A0A7X2H2N2_9BACL</name>
<dbReference type="Proteomes" id="UP000463051">
    <property type="component" value="Unassembled WGS sequence"/>
</dbReference>
<gene>
    <name evidence="5" type="ORF">GJB61_05365</name>
</gene>
<dbReference type="EMBL" id="WJXB01000002">
    <property type="protein sequence ID" value="MRN52422.1"/>
    <property type="molecule type" value="Genomic_DNA"/>
</dbReference>
<evidence type="ECO:0000256" key="1">
    <source>
        <dbReference type="ARBA" id="ARBA00023015"/>
    </source>
</evidence>
<evidence type="ECO:0000259" key="4">
    <source>
        <dbReference type="PROSITE" id="PS50995"/>
    </source>
</evidence>
<evidence type="ECO:0000313" key="5">
    <source>
        <dbReference type="EMBL" id="MRN52422.1"/>
    </source>
</evidence>
<dbReference type="Pfam" id="PF01047">
    <property type="entry name" value="MarR"/>
    <property type="match status" value="1"/>
</dbReference>
<dbReference type="PROSITE" id="PS50995">
    <property type="entry name" value="HTH_MARR_2"/>
    <property type="match status" value="1"/>
</dbReference>
<dbReference type="SUPFAM" id="SSF46785">
    <property type="entry name" value="Winged helix' DNA-binding domain"/>
    <property type="match status" value="1"/>
</dbReference>
<keyword evidence="1" id="KW-0805">Transcription regulation</keyword>
<dbReference type="PANTHER" id="PTHR42756:SF1">
    <property type="entry name" value="TRANSCRIPTIONAL REPRESSOR OF EMRAB OPERON"/>
    <property type="match status" value="1"/>
</dbReference>